<keyword evidence="3 4" id="KW-0436">Ligase</keyword>
<feature type="domain" description="Flavoprotein" evidence="5">
    <location>
        <begin position="11"/>
        <end position="173"/>
    </location>
</feature>
<keyword evidence="1 3" id="KW-0210">Decarboxylase</keyword>
<feature type="binding site" evidence="3">
    <location>
        <position position="370"/>
    </location>
    <ligand>
        <name>CTP</name>
        <dbReference type="ChEBI" id="CHEBI:37563"/>
    </ligand>
</feature>
<feature type="binding site" evidence="3">
    <location>
        <position position="287"/>
    </location>
    <ligand>
        <name>CTP</name>
        <dbReference type="ChEBI" id="CHEBI:37563"/>
    </ligand>
</feature>
<evidence type="ECO:0000256" key="2">
    <source>
        <dbReference type="ARBA" id="ARBA00023239"/>
    </source>
</evidence>
<dbReference type="RefSeq" id="WP_272083610.1">
    <property type="nucleotide sequence ID" value="NZ_JAQNDL010000001.1"/>
</dbReference>
<evidence type="ECO:0000256" key="4">
    <source>
        <dbReference type="RuleBase" id="RU364078"/>
    </source>
</evidence>
<name>A0ABT5DSF9_9BACT</name>
<proteinExistence type="inferred from homology"/>
<feature type="region of interest" description="Phosphopantothenoylcysteine decarboxylase" evidence="3">
    <location>
        <begin position="1"/>
        <end position="196"/>
    </location>
</feature>
<comment type="cofactor">
    <cofactor evidence="3">
        <name>FMN</name>
        <dbReference type="ChEBI" id="CHEBI:58210"/>
    </cofactor>
    <text evidence="3">Binds 1 FMN per subunit.</text>
</comment>
<evidence type="ECO:0000256" key="3">
    <source>
        <dbReference type="HAMAP-Rule" id="MF_02225"/>
    </source>
</evidence>
<feature type="binding site" evidence="3">
    <location>
        <position position="342"/>
    </location>
    <ligand>
        <name>CTP</name>
        <dbReference type="ChEBI" id="CHEBI:37563"/>
    </ligand>
</feature>
<dbReference type="NCBIfam" id="TIGR00521">
    <property type="entry name" value="coaBC_dfp"/>
    <property type="match status" value="1"/>
</dbReference>
<keyword evidence="3" id="KW-0460">Magnesium</keyword>
<evidence type="ECO:0000259" key="5">
    <source>
        <dbReference type="Pfam" id="PF02441"/>
    </source>
</evidence>
<dbReference type="InterPro" id="IPR007085">
    <property type="entry name" value="DNA/pantothenate-metab_flavo_C"/>
</dbReference>
<sequence length="429" mass="44838">MSSGTRPRGRRVLLIVSGGIAAYKTPELVRAFVAAGCEVQVVMTPAAAAFVSELSLATVSTRPVRKRLLDPEEEGHVGHIELADWPDLVVVAPATADLLARATAGMADDLAATVLLATRAPVLWAPAMNTNMWRHPATQANLATLRTRGAEFVGPDRGQLACGWIGEGRMIDPPLIVAAALARLRPPARGPWTGKRVLVSAGPTRTYIDPVRFVTNASTGAMGFALAEAARSAGAEVTLVAGPVELATPPGVRRVDVETAEQMFAALEGELSQGPYDWVAMVAAVQDLEIDGGAARKLEKAELLARLPTFGWRAARDILAALTARFGRGAPAGTPRSRFLGFAAQTVEDGPEDRLQQELIRLGEAKLRAKGADAIFVNRVGAPGVGFASATNAGLLLTRDVDAIAVNASGPPIAKAALATWLLDALAAA</sequence>
<keyword evidence="8" id="KW-1185">Reference proteome</keyword>
<feature type="domain" description="DNA/pantothenate metabolism flavoprotein C-terminal" evidence="6">
    <location>
        <begin position="193"/>
        <end position="427"/>
    </location>
</feature>
<comment type="pathway">
    <text evidence="3 4">Cofactor biosynthesis; coenzyme A biosynthesis; CoA from (R)-pantothenate: step 2/5.</text>
</comment>
<dbReference type="Gene3D" id="3.40.50.1950">
    <property type="entry name" value="Flavin prenyltransferase-like"/>
    <property type="match status" value="1"/>
</dbReference>
<comment type="function">
    <text evidence="3">Catalyzes two sequential steps in the biosynthesis of coenzyme A. In the first step cysteine is conjugated to 4'-phosphopantothenate to form 4-phosphopantothenoylcysteine. In the second step the latter compound is decarboxylated to form 4'-phosphopantotheine.</text>
</comment>
<comment type="similarity">
    <text evidence="3 4">In the C-terminal section; belongs to the PPC synthetase family.</text>
</comment>
<dbReference type="Gene3D" id="3.40.50.10300">
    <property type="entry name" value="CoaB-like"/>
    <property type="match status" value="1"/>
</dbReference>
<accession>A0ABT5DSF9</accession>
<evidence type="ECO:0000256" key="1">
    <source>
        <dbReference type="ARBA" id="ARBA00022793"/>
    </source>
</evidence>
<dbReference type="EC" id="6.3.2.5" evidence="3"/>
<dbReference type="GO" id="GO:0004633">
    <property type="term" value="F:phosphopantothenoylcysteine decarboxylase activity"/>
    <property type="evidence" value="ECO:0007669"/>
    <property type="project" value="UniProtKB-EC"/>
</dbReference>
<feature type="active site" description="Proton donor" evidence="3">
    <location>
        <position position="162"/>
    </location>
</feature>
<dbReference type="EC" id="4.1.1.36" evidence="3"/>
<dbReference type="SUPFAM" id="SSF102645">
    <property type="entry name" value="CoaB-like"/>
    <property type="match status" value="1"/>
</dbReference>
<comment type="similarity">
    <text evidence="3 4">In the N-terminal section; belongs to the HFCD (homo-oligomeric flavin containing Cys decarboxylase) superfamily.</text>
</comment>
<keyword evidence="3" id="KW-0511">Multifunctional enzyme</keyword>
<dbReference type="EMBL" id="JAQNDL010000001">
    <property type="protein sequence ID" value="MDC0715322.1"/>
    <property type="molecule type" value="Genomic_DNA"/>
</dbReference>
<dbReference type="Proteomes" id="UP001221686">
    <property type="component" value="Unassembled WGS sequence"/>
</dbReference>
<dbReference type="PANTHER" id="PTHR14359">
    <property type="entry name" value="HOMO-OLIGOMERIC FLAVIN CONTAINING CYS DECARBOXYLASE FAMILY"/>
    <property type="match status" value="1"/>
</dbReference>
<comment type="catalytic activity">
    <reaction evidence="3 4">
        <text>(R)-4'-phosphopantothenate + L-cysteine + CTP = N-[(R)-4-phosphopantothenoyl]-L-cysteine + CMP + diphosphate + H(+)</text>
        <dbReference type="Rhea" id="RHEA:19397"/>
        <dbReference type="ChEBI" id="CHEBI:10986"/>
        <dbReference type="ChEBI" id="CHEBI:15378"/>
        <dbReference type="ChEBI" id="CHEBI:33019"/>
        <dbReference type="ChEBI" id="CHEBI:35235"/>
        <dbReference type="ChEBI" id="CHEBI:37563"/>
        <dbReference type="ChEBI" id="CHEBI:59458"/>
        <dbReference type="ChEBI" id="CHEBI:60377"/>
        <dbReference type="EC" id="6.3.2.5"/>
    </reaction>
</comment>
<comment type="function">
    <text evidence="4">Catalyzes two steps in the biosynthesis of coenzyme A. In the first step cysteine is conjugated to 4'-phosphopantothenate to form 4-phosphopantothenoylcysteine, in the latter compound is decarboxylated to form 4'-phosphopantotheine.</text>
</comment>
<dbReference type="Pfam" id="PF02441">
    <property type="entry name" value="Flavoprotein"/>
    <property type="match status" value="1"/>
</dbReference>
<keyword evidence="3" id="KW-0479">Metal-binding</keyword>
<dbReference type="InterPro" id="IPR036551">
    <property type="entry name" value="Flavin_trans-like"/>
</dbReference>
<evidence type="ECO:0000313" key="7">
    <source>
        <dbReference type="EMBL" id="MDC0715322.1"/>
    </source>
</evidence>
<gene>
    <name evidence="3 7" type="primary">coaBC</name>
    <name evidence="7" type="ORF">POL25_00370</name>
</gene>
<comment type="cofactor">
    <cofactor evidence="3">
        <name>Mg(2+)</name>
        <dbReference type="ChEBI" id="CHEBI:18420"/>
    </cofactor>
</comment>
<comment type="caution">
    <text evidence="7">The sequence shown here is derived from an EMBL/GenBank/DDBJ whole genome shotgun (WGS) entry which is preliminary data.</text>
</comment>
<dbReference type="SUPFAM" id="SSF52507">
    <property type="entry name" value="Homo-oligomeric flavin-containing Cys decarboxylases, HFCD"/>
    <property type="match status" value="1"/>
</dbReference>
<dbReference type="GO" id="GO:0004632">
    <property type="term" value="F:phosphopantothenate--cysteine ligase activity"/>
    <property type="evidence" value="ECO:0007669"/>
    <property type="project" value="UniProtKB-EC"/>
</dbReference>
<dbReference type="Pfam" id="PF04127">
    <property type="entry name" value="DFP"/>
    <property type="match status" value="1"/>
</dbReference>
<comment type="pathway">
    <text evidence="3 4">Cofactor biosynthesis; coenzyme A biosynthesis; CoA from (R)-pantothenate: step 3/5.</text>
</comment>
<keyword evidence="3 4" id="KW-0285">Flavoprotein</keyword>
<protein>
    <recommendedName>
        <fullName evidence="3">Coenzyme A biosynthesis bifunctional protein CoaBC</fullName>
    </recommendedName>
    <alternativeName>
        <fullName evidence="3">DNA/pantothenate metabolism flavoprotein</fullName>
    </alternativeName>
    <alternativeName>
        <fullName evidence="3">Phosphopantothenoylcysteine synthetase/decarboxylase</fullName>
        <shortName evidence="3">PPCS-PPCDC</shortName>
    </alternativeName>
    <domain>
        <recommendedName>
            <fullName evidence="3">Phosphopantothenoylcysteine decarboxylase</fullName>
            <shortName evidence="3">PPC decarboxylase</shortName>
            <shortName evidence="3">PPC-DC</shortName>
            <ecNumber evidence="3">4.1.1.36</ecNumber>
        </recommendedName>
        <alternativeName>
            <fullName evidence="3">CoaC</fullName>
        </alternativeName>
    </domain>
    <domain>
        <recommendedName>
            <fullName evidence="3">Phosphopantothenate--cysteine ligase</fullName>
            <ecNumber evidence="3">6.3.2.5</ecNumber>
        </recommendedName>
        <alternativeName>
            <fullName evidence="3">CoaB</fullName>
        </alternativeName>
        <alternativeName>
            <fullName evidence="3">Phosphopantothenoylcysteine synthetase</fullName>
            <shortName evidence="3">PPC synthetase</shortName>
            <shortName evidence="3">PPC-S</shortName>
        </alternativeName>
    </domain>
</protein>
<dbReference type="PANTHER" id="PTHR14359:SF6">
    <property type="entry name" value="PHOSPHOPANTOTHENOYLCYSTEINE DECARBOXYLASE"/>
    <property type="match status" value="1"/>
</dbReference>
<reference evidence="7 8" key="1">
    <citation type="submission" date="2022-11" db="EMBL/GenBank/DDBJ databases">
        <title>Minimal conservation of predation-associated metabolite biosynthetic gene clusters underscores biosynthetic potential of Myxococcota including descriptions for ten novel species: Archangium lansinium sp. nov., Myxococcus landrumus sp. nov., Nannocystis bai.</title>
        <authorList>
            <person name="Ahearne A."/>
            <person name="Stevens C."/>
            <person name="Dowd S."/>
        </authorList>
    </citation>
    <scope>NUCLEOTIDE SEQUENCE [LARGE SCALE GENOMIC DNA]</scope>
    <source>
        <strain evidence="7 8">BB15-2</strain>
    </source>
</reference>
<keyword evidence="3 4" id="KW-0288">FMN</keyword>
<dbReference type="InterPro" id="IPR005252">
    <property type="entry name" value="CoaBC"/>
</dbReference>
<evidence type="ECO:0000259" key="6">
    <source>
        <dbReference type="Pfam" id="PF04127"/>
    </source>
</evidence>
<organism evidence="7 8">
    <name type="scientific">Nannocystis bainbridge</name>
    <dbReference type="NCBI Taxonomy" id="2995303"/>
    <lineage>
        <taxon>Bacteria</taxon>
        <taxon>Pseudomonadati</taxon>
        <taxon>Myxococcota</taxon>
        <taxon>Polyangia</taxon>
        <taxon>Nannocystales</taxon>
        <taxon>Nannocystaceae</taxon>
        <taxon>Nannocystis</taxon>
    </lineage>
</organism>
<feature type="region of interest" description="Phosphopantothenate--cysteine ligase" evidence="3">
    <location>
        <begin position="197"/>
        <end position="429"/>
    </location>
</feature>
<evidence type="ECO:0000313" key="8">
    <source>
        <dbReference type="Proteomes" id="UP001221686"/>
    </source>
</evidence>
<dbReference type="InterPro" id="IPR035929">
    <property type="entry name" value="CoaB-like_sf"/>
</dbReference>
<dbReference type="InterPro" id="IPR003382">
    <property type="entry name" value="Flavoprotein"/>
</dbReference>
<comment type="caution">
    <text evidence="3">Lacks conserved residue(s) required for the propagation of feature annotation.</text>
</comment>
<keyword evidence="2 3" id="KW-0456">Lyase</keyword>
<feature type="binding site" evidence="3">
    <location>
        <position position="366"/>
    </location>
    <ligand>
        <name>CTP</name>
        <dbReference type="ChEBI" id="CHEBI:37563"/>
    </ligand>
</feature>
<feature type="binding site" evidence="3">
    <location>
        <position position="297"/>
    </location>
    <ligand>
        <name>CTP</name>
        <dbReference type="ChEBI" id="CHEBI:37563"/>
    </ligand>
</feature>
<comment type="catalytic activity">
    <reaction evidence="3 4">
        <text>N-[(R)-4-phosphopantothenoyl]-L-cysteine + H(+) = (R)-4'-phosphopantetheine + CO2</text>
        <dbReference type="Rhea" id="RHEA:16793"/>
        <dbReference type="ChEBI" id="CHEBI:15378"/>
        <dbReference type="ChEBI" id="CHEBI:16526"/>
        <dbReference type="ChEBI" id="CHEBI:59458"/>
        <dbReference type="ChEBI" id="CHEBI:61723"/>
        <dbReference type="EC" id="4.1.1.36"/>
    </reaction>
</comment>
<dbReference type="HAMAP" id="MF_02225">
    <property type="entry name" value="CoaBC"/>
    <property type="match status" value="1"/>
</dbReference>